<dbReference type="Proteomes" id="UP000789702">
    <property type="component" value="Unassembled WGS sequence"/>
</dbReference>
<feature type="non-terminal residue" evidence="1">
    <location>
        <position position="1"/>
    </location>
</feature>
<evidence type="ECO:0000313" key="2">
    <source>
        <dbReference type="Proteomes" id="UP000789702"/>
    </source>
</evidence>
<dbReference type="EMBL" id="CAJVPU010042778">
    <property type="protein sequence ID" value="CAG8744345.1"/>
    <property type="molecule type" value="Genomic_DNA"/>
</dbReference>
<feature type="non-terminal residue" evidence="1">
    <location>
        <position position="83"/>
    </location>
</feature>
<evidence type="ECO:0000313" key="1">
    <source>
        <dbReference type="EMBL" id="CAG8744345.1"/>
    </source>
</evidence>
<proteinExistence type="predicted"/>
<accession>A0ACA9QH53</accession>
<keyword evidence="2" id="KW-1185">Reference proteome</keyword>
<sequence length="83" mass="9419">MDSTHNTNKHGWRLFTLYIRDGCGCWNVGAHFFVNKENSEAVVSALRIIRKKFAPQWSPRYMLLDQSNVESNGVALTFSGLSV</sequence>
<name>A0ACA9QH53_9GLOM</name>
<reference evidence="1" key="1">
    <citation type="submission" date="2021-06" db="EMBL/GenBank/DDBJ databases">
        <authorList>
            <person name="Kallberg Y."/>
            <person name="Tangrot J."/>
            <person name="Rosling A."/>
        </authorList>
    </citation>
    <scope>NUCLEOTIDE SEQUENCE</scope>
    <source>
        <strain evidence="1">IL203A</strain>
    </source>
</reference>
<gene>
    <name evidence="1" type="ORF">DHETER_LOCUS14250</name>
</gene>
<organism evidence="1 2">
    <name type="scientific">Dentiscutata heterogama</name>
    <dbReference type="NCBI Taxonomy" id="1316150"/>
    <lineage>
        <taxon>Eukaryota</taxon>
        <taxon>Fungi</taxon>
        <taxon>Fungi incertae sedis</taxon>
        <taxon>Mucoromycota</taxon>
        <taxon>Glomeromycotina</taxon>
        <taxon>Glomeromycetes</taxon>
        <taxon>Diversisporales</taxon>
        <taxon>Gigasporaceae</taxon>
        <taxon>Dentiscutata</taxon>
    </lineage>
</organism>
<protein>
    <submittedName>
        <fullName evidence="1">12367_t:CDS:1</fullName>
    </submittedName>
</protein>
<comment type="caution">
    <text evidence="1">The sequence shown here is derived from an EMBL/GenBank/DDBJ whole genome shotgun (WGS) entry which is preliminary data.</text>
</comment>